<dbReference type="PROSITE" id="PS50075">
    <property type="entry name" value="CARRIER"/>
    <property type="match status" value="1"/>
</dbReference>
<proteinExistence type="inferred from homology"/>
<dbReference type="UniPathway" id="UPA00094"/>
<comment type="subcellular location">
    <subcellularLocation>
        <location evidence="7">Cytoplasm</location>
    </subcellularLocation>
</comment>
<dbReference type="GO" id="GO:0000036">
    <property type="term" value="F:acyl carrier activity"/>
    <property type="evidence" value="ECO:0007669"/>
    <property type="project" value="UniProtKB-UniRule"/>
</dbReference>
<dbReference type="Gene3D" id="1.10.1200.10">
    <property type="entry name" value="ACP-like"/>
    <property type="match status" value="1"/>
</dbReference>
<evidence type="ECO:0000313" key="11">
    <source>
        <dbReference type="EMBL" id="KOA19057.1"/>
    </source>
</evidence>
<gene>
    <name evidence="11" type="primary">acpA</name>
    <name evidence="7" type="synonym">acpP</name>
    <name evidence="11" type="ORF">CLHOM_25520</name>
</gene>
<evidence type="ECO:0000256" key="5">
    <source>
        <dbReference type="ARBA" id="ARBA00023098"/>
    </source>
</evidence>
<dbReference type="SUPFAM" id="SSF47336">
    <property type="entry name" value="ACP-like"/>
    <property type="match status" value="1"/>
</dbReference>
<evidence type="ECO:0000256" key="8">
    <source>
        <dbReference type="NCBIfam" id="TIGR00517"/>
    </source>
</evidence>
<dbReference type="Proteomes" id="UP000037043">
    <property type="component" value="Unassembled WGS sequence"/>
</dbReference>
<comment type="caution">
    <text evidence="11">The sequence shown here is derived from an EMBL/GenBank/DDBJ whole genome shotgun (WGS) entry which is preliminary data.</text>
</comment>
<feature type="domain" description="Carrier" evidence="10">
    <location>
        <begin position="1"/>
        <end position="75"/>
    </location>
</feature>
<evidence type="ECO:0000256" key="9">
    <source>
        <dbReference type="RuleBase" id="RU003545"/>
    </source>
</evidence>
<dbReference type="EMBL" id="LHUR01000029">
    <property type="protein sequence ID" value="KOA19057.1"/>
    <property type="molecule type" value="Genomic_DNA"/>
</dbReference>
<dbReference type="AlphaFoldDB" id="A0A0L6Z7W2"/>
<dbReference type="HAMAP" id="MF_01217">
    <property type="entry name" value="Acyl_carrier"/>
    <property type="match status" value="1"/>
</dbReference>
<organism evidence="11 12">
    <name type="scientific">Clostridium homopropionicum DSM 5847</name>
    <dbReference type="NCBI Taxonomy" id="1121318"/>
    <lineage>
        <taxon>Bacteria</taxon>
        <taxon>Bacillati</taxon>
        <taxon>Bacillota</taxon>
        <taxon>Clostridia</taxon>
        <taxon>Eubacteriales</taxon>
        <taxon>Clostridiaceae</taxon>
        <taxon>Clostridium</taxon>
    </lineage>
</organism>
<dbReference type="PANTHER" id="PTHR20863">
    <property type="entry name" value="ACYL CARRIER PROTEIN"/>
    <property type="match status" value="1"/>
</dbReference>
<dbReference type="PATRIC" id="fig|1121318.3.peg.2570"/>
<keyword evidence="4 7" id="KW-0276">Fatty acid metabolism</keyword>
<evidence type="ECO:0000256" key="2">
    <source>
        <dbReference type="ARBA" id="ARBA00022516"/>
    </source>
</evidence>
<dbReference type="Pfam" id="PF00550">
    <property type="entry name" value="PP-binding"/>
    <property type="match status" value="1"/>
</dbReference>
<reference evidence="12" key="1">
    <citation type="submission" date="2015-08" db="EMBL/GenBank/DDBJ databases">
        <title>Genome sequence of the strict anaerobe Clostridium homopropionicum LuHBu1 (DSM 5847T).</title>
        <authorList>
            <person name="Poehlein A."/>
            <person name="Beck M."/>
            <person name="Schiel-Bengelsdorf B."/>
            <person name="Bengelsdorf F.R."/>
            <person name="Daniel R."/>
            <person name="Duerre P."/>
        </authorList>
    </citation>
    <scope>NUCLEOTIDE SEQUENCE [LARGE SCALE GENOMIC DNA]</scope>
    <source>
        <strain evidence="12">DSM 5847</strain>
    </source>
</reference>
<evidence type="ECO:0000256" key="1">
    <source>
        <dbReference type="ARBA" id="ARBA00022450"/>
    </source>
</evidence>
<keyword evidence="1 7" id="KW-0596">Phosphopantetheine</keyword>
<evidence type="ECO:0000256" key="7">
    <source>
        <dbReference type="HAMAP-Rule" id="MF_01217"/>
    </source>
</evidence>
<name>A0A0L6Z7W2_9CLOT</name>
<dbReference type="RefSeq" id="WP_052222054.1">
    <property type="nucleotide sequence ID" value="NZ_LHUR01000029.1"/>
</dbReference>
<comment type="PTM">
    <text evidence="7">4'-phosphopantetheine is transferred from CoA to a specific serine of apo-ACP by AcpS. This modification is essential for activity because fatty acids are bound in thioester linkage to the sulfhydryl of the prosthetic group.</text>
</comment>
<comment type="pathway">
    <text evidence="7 9">Lipid metabolism; fatty acid biosynthesis.</text>
</comment>
<evidence type="ECO:0000259" key="10">
    <source>
        <dbReference type="PROSITE" id="PS50075"/>
    </source>
</evidence>
<sequence>MIFEKVRKVIAEHLGINEAEVQLDSKFQEDLGVDSLDIFEIAMELEEEFDLEISNEDLEGIKTIGNLVDYISSKVE</sequence>
<keyword evidence="2 7" id="KW-0444">Lipid biosynthesis</keyword>
<dbReference type="GO" id="GO:0016020">
    <property type="term" value="C:membrane"/>
    <property type="evidence" value="ECO:0007669"/>
    <property type="project" value="GOC"/>
</dbReference>
<dbReference type="InterPro" id="IPR009081">
    <property type="entry name" value="PP-bd_ACP"/>
</dbReference>
<dbReference type="InterPro" id="IPR036736">
    <property type="entry name" value="ACP-like_sf"/>
</dbReference>
<dbReference type="InterPro" id="IPR003231">
    <property type="entry name" value="ACP"/>
</dbReference>
<keyword evidence="7" id="KW-0963">Cytoplasm</keyword>
<dbReference type="GO" id="GO:0000035">
    <property type="term" value="F:acyl binding"/>
    <property type="evidence" value="ECO:0007669"/>
    <property type="project" value="TreeGrafter"/>
</dbReference>
<feature type="modified residue" description="O-(pantetheine 4'-phosphoryl)serine" evidence="7">
    <location>
        <position position="35"/>
    </location>
</feature>
<dbReference type="NCBIfam" id="TIGR00517">
    <property type="entry name" value="acyl_carrier"/>
    <property type="match status" value="1"/>
</dbReference>
<dbReference type="STRING" id="36844.SAMN04488501_12333"/>
<dbReference type="NCBIfam" id="NF002148">
    <property type="entry name" value="PRK00982.1-2"/>
    <property type="match status" value="1"/>
</dbReference>
<accession>A0A0L6Z7W2</accession>
<keyword evidence="12" id="KW-1185">Reference proteome</keyword>
<keyword evidence="6 7" id="KW-0275">Fatty acid biosynthesis</keyword>
<keyword evidence="3 7" id="KW-0597">Phosphoprotein</keyword>
<dbReference type="PANTHER" id="PTHR20863:SF76">
    <property type="entry name" value="CARRIER DOMAIN-CONTAINING PROTEIN"/>
    <property type="match status" value="1"/>
</dbReference>
<dbReference type="GO" id="GO:0005829">
    <property type="term" value="C:cytosol"/>
    <property type="evidence" value="ECO:0007669"/>
    <property type="project" value="TreeGrafter"/>
</dbReference>
<dbReference type="GO" id="GO:0009245">
    <property type="term" value="P:lipid A biosynthetic process"/>
    <property type="evidence" value="ECO:0007669"/>
    <property type="project" value="TreeGrafter"/>
</dbReference>
<evidence type="ECO:0000256" key="3">
    <source>
        <dbReference type="ARBA" id="ARBA00022553"/>
    </source>
</evidence>
<dbReference type="NCBIfam" id="NF002150">
    <property type="entry name" value="PRK00982.1-4"/>
    <property type="match status" value="1"/>
</dbReference>
<comment type="PTM">
    <text evidence="9">4'-phosphopantetheine is transferred from CoA to a specific serine of apo-ACP by acpS.</text>
</comment>
<comment type="similarity">
    <text evidence="7">Belongs to the acyl carrier protein (ACP) family.</text>
</comment>
<keyword evidence="5 7" id="KW-0443">Lipid metabolism</keyword>
<evidence type="ECO:0000313" key="12">
    <source>
        <dbReference type="Proteomes" id="UP000037043"/>
    </source>
</evidence>
<comment type="function">
    <text evidence="7 9">Carrier of the growing fatty acid chain in fatty acid biosynthesis.</text>
</comment>
<protein>
    <recommendedName>
        <fullName evidence="7 8">Acyl carrier protein</fullName>
        <shortName evidence="7">ACP</shortName>
    </recommendedName>
</protein>
<evidence type="ECO:0000256" key="4">
    <source>
        <dbReference type="ARBA" id="ARBA00022832"/>
    </source>
</evidence>
<evidence type="ECO:0000256" key="6">
    <source>
        <dbReference type="ARBA" id="ARBA00023160"/>
    </source>
</evidence>